<evidence type="ECO:0000313" key="1">
    <source>
        <dbReference type="EMBL" id="EEF59157.1"/>
    </source>
</evidence>
<protein>
    <submittedName>
        <fullName evidence="1">Uncharacterized protein</fullName>
    </submittedName>
</protein>
<dbReference type="EMBL" id="ABOX02000032">
    <property type="protein sequence ID" value="EEF59157.1"/>
    <property type="molecule type" value="Genomic_DNA"/>
</dbReference>
<organism evidence="1 2">
    <name type="scientific">Pedosphaera parvula (strain Ellin514)</name>
    <dbReference type="NCBI Taxonomy" id="320771"/>
    <lineage>
        <taxon>Bacteria</taxon>
        <taxon>Pseudomonadati</taxon>
        <taxon>Verrucomicrobiota</taxon>
        <taxon>Pedosphaerae</taxon>
        <taxon>Pedosphaerales</taxon>
        <taxon>Pedosphaeraceae</taxon>
        <taxon>Pedosphaera</taxon>
    </lineage>
</organism>
<comment type="caution">
    <text evidence="1">The sequence shown here is derived from an EMBL/GenBank/DDBJ whole genome shotgun (WGS) entry which is preliminary data.</text>
</comment>
<sequence length="225" mass="25103">MLRFLFSRFKSATCEWLPDASKGMTVYVGMPLKSPRIWMKAASYNRHTLYLEDNTPVSAKEVHSYLVVYPNKEVLNGVNLFAPLPAGITFLEPAAGSKESLMLDSAEMKFGRIVIQVQHKNFRRDAEGKMIYSTKIKNISQGRIRITCFAGFRPAGNKYVLNTVTGKFFSADQFIAWYDAPKDGWIAAGQEVADDNNYGGGSGLWAFFGETETRETFIGVAELPG</sequence>
<accession>B9XM29</accession>
<dbReference type="STRING" id="320771.Cflav_PD1649"/>
<name>B9XM29_PEDPL</name>
<dbReference type="AlphaFoldDB" id="B9XM29"/>
<keyword evidence="2" id="KW-1185">Reference proteome</keyword>
<gene>
    <name evidence="1" type="ORF">Cflav_PD1649</name>
</gene>
<proteinExistence type="predicted"/>
<dbReference type="Proteomes" id="UP000003688">
    <property type="component" value="Unassembled WGS sequence"/>
</dbReference>
<evidence type="ECO:0000313" key="2">
    <source>
        <dbReference type="Proteomes" id="UP000003688"/>
    </source>
</evidence>
<reference evidence="1 2" key="1">
    <citation type="journal article" date="2011" name="J. Bacteriol.">
        <title>Genome sequence of 'Pedosphaera parvula' Ellin514, an aerobic Verrucomicrobial isolate from pasture soil.</title>
        <authorList>
            <person name="Kant R."/>
            <person name="van Passel M.W."/>
            <person name="Sangwan P."/>
            <person name="Palva A."/>
            <person name="Lucas S."/>
            <person name="Copeland A."/>
            <person name="Lapidus A."/>
            <person name="Glavina Del Rio T."/>
            <person name="Dalin E."/>
            <person name="Tice H."/>
            <person name="Bruce D."/>
            <person name="Goodwin L."/>
            <person name="Pitluck S."/>
            <person name="Chertkov O."/>
            <person name="Larimer F.W."/>
            <person name="Land M.L."/>
            <person name="Hauser L."/>
            <person name="Brettin T.S."/>
            <person name="Detter J.C."/>
            <person name="Han S."/>
            <person name="de Vos W.M."/>
            <person name="Janssen P.H."/>
            <person name="Smidt H."/>
        </authorList>
    </citation>
    <scope>NUCLEOTIDE SEQUENCE [LARGE SCALE GENOMIC DNA]</scope>
    <source>
        <strain evidence="1 2">Ellin514</strain>
    </source>
</reference>